<dbReference type="RefSeq" id="XP_030754723.1">
    <property type="nucleotide sequence ID" value="XM_030898863.1"/>
</dbReference>
<gene>
    <name evidence="10 11" type="primary">LOC115881403</name>
</gene>
<keyword evidence="2 5" id="KW-0863">Zinc-finger</keyword>
<evidence type="ECO:0000259" key="8">
    <source>
        <dbReference type="PROSITE" id="PS50950"/>
    </source>
</evidence>
<dbReference type="RefSeq" id="XP_030754722.1">
    <property type="nucleotide sequence ID" value="XM_030898862.1"/>
</dbReference>
<dbReference type="GeneID" id="115881403"/>
<dbReference type="PANTHER" id="PTHR46600">
    <property type="entry name" value="THAP DOMAIN-CONTAINING"/>
    <property type="match status" value="1"/>
</dbReference>
<evidence type="ECO:0000313" key="11">
    <source>
        <dbReference type="RefSeq" id="XP_030754723.1"/>
    </source>
</evidence>
<name>A0A6J2XT78_SITOR</name>
<dbReference type="SUPFAM" id="SSF57716">
    <property type="entry name" value="Glucocorticoid receptor-like (DNA-binding domain)"/>
    <property type="match status" value="1"/>
</dbReference>
<proteinExistence type="predicted"/>
<dbReference type="GO" id="GO:0043565">
    <property type="term" value="F:sequence-specific DNA binding"/>
    <property type="evidence" value="ECO:0007669"/>
    <property type="project" value="InterPro"/>
</dbReference>
<dbReference type="GO" id="GO:0008270">
    <property type="term" value="F:zinc ion binding"/>
    <property type="evidence" value="ECO:0007669"/>
    <property type="project" value="UniProtKB-KW"/>
</dbReference>
<dbReference type="PROSITE" id="PS50950">
    <property type="entry name" value="ZF_THAP"/>
    <property type="match status" value="1"/>
</dbReference>
<dbReference type="SMART" id="SM00980">
    <property type="entry name" value="THAP"/>
    <property type="match status" value="1"/>
</dbReference>
<dbReference type="Gene3D" id="6.20.210.20">
    <property type="entry name" value="THAP domain"/>
    <property type="match status" value="1"/>
</dbReference>
<evidence type="ECO:0000313" key="9">
    <source>
        <dbReference type="Proteomes" id="UP000504635"/>
    </source>
</evidence>
<evidence type="ECO:0000256" key="4">
    <source>
        <dbReference type="ARBA" id="ARBA00023125"/>
    </source>
</evidence>
<keyword evidence="6" id="KW-0175">Coiled coil</keyword>
<accession>A0A6J2XT78</accession>
<keyword evidence="1" id="KW-0479">Metal-binding</keyword>
<organism evidence="9 11">
    <name type="scientific">Sitophilus oryzae</name>
    <name type="common">Rice weevil</name>
    <name type="synonym">Curculio oryzae</name>
    <dbReference type="NCBI Taxonomy" id="7048"/>
    <lineage>
        <taxon>Eukaryota</taxon>
        <taxon>Metazoa</taxon>
        <taxon>Ecdysozoa</taxon>
        <taxon>Arthropoda</taxon>
        <taxon>Hexapoda</taxon>
        <taxon>Insecta</taxon>
        <taxon>Pterygota</taxon>
        <taxon>Neoptera</taxon>
        <taxon>Endopterygota</taxon>
        <taxon>Coleoptera</taxon>
        <taxon>Polyphaga</taxon>
        <taxon>Cucujiformia</taxon>
        <taxon>Curculionidae</taxon>
        <taxon>Dryophthorinae</taxon>
        <taxon>Sitophilus</taxon>
    </lineage>
</organism>
<dbReference type="AlphaFoldDB" id="A0A6J2XT78"/>
<evidence type="ECO:0000313" key="10">
    <source>
        <dbReference type="RefSeq" id="XP_030754722.1"/>
    </source>
</evidence>
<keyword evidence="4 5" id="KW-0238">DNA-binding</keyword>
<dbReference type="PANTHER" id="PTHR46600:SF11">
    <property type="entry name" value="THAP DOMAIN-CONTAINING PROTEIN 10"/>
    <property type="match status" value="1"/>
</dbReference>
<feature type="region of interest" description="Disordered" evidence="7">
    <location>
        <begin position="91"/>
        <end position="110"/>
    </location>
</feature>
<reference evidence="10 11" key="1">
    <citation type="submission" date="2025-04" db="UniProtKB">
        <authorList>
            <consortium name="RefSeq"/>
        </authorList>
    </citation>
    <scope>IDENTIFICATION</scope>
    <source>
        <tissue evidence="10 11">Gonads</tissue>
    </source>
</reference>
<feature type="compositionally biased region" description="Polar residues" evidence="7">
    <location>
        <begin position="91"/>
        <end position="102"/>
    </location>
</feature>
<dbReference type="InterPro" id="IPR038441">
    <property type="entry name" value="THAP_Znf_sf"/>
</dbReference>
<protein>
    <submittedName>
        <fullName evidence="10 11">Uncharacterized protein LOC115881403 isoform X1</fullName>
    </submittedName>
</protein>
<dbReference type="Pfam" id="PF05485">
    <property type="entry name" value="THAP"/>
    <property type="match status" value="1"/>
</dbReference>
<evidence type="ECO:0000256" key="6">
    <source>
        <dbReference type="SAM" id="Coils"/>
    </source>
</evidence>
<sequence>MRCAVALCKTDNRREGFTKGTRFFRFPVDLNVQKLWINACKRLDKFNLKSARVCSKHFAEDSYERNLKYELCDFYSSKNQRILKTNAIPSLNLPSTTHNPKVNQRKKRLTKRNQPELVEEVLLDNTQNCVERDNGPPDNSSNMIVTNINIRNTDVLEVDSSSSPQSTYREISTQTDDDNRDKTILELKEEIERLKNEKRIFETIFTPNQIKKLKNPEKRASWSKEDVERAIVIHSAGAEAYRLLLKNGYPLPAESTLRAWCKKVKLELGILKPVKFDFANIVSKFLGKKYRIYTKRIPKE</sequence>
<dbReference type="InterPro" id="IPR026516">
    <property type="entry name" value="THAP1/10"/>
</dbReference>
<dbReference type="Proteomes" id="UP000504635">
    <property type="component" value="Unplaced"/>
</dbReference>
<dbReference type="OrthoDB" id="7331812at2759"/>
<feature type="coiled-coil region" evidence="6">
    <location>
        <begin position="177"/>
        <end position="204"/>
    </location>
</feature>
<evidence type="ECO:0000256" key="3">
    <source>
        <dbReference type="ARBA" id="ARBA00022833"/>
    </source>
</evidence>
<dbReference type="KEGG" id="soy:115881403"/>
<evidence type="ECO:0000256" key="7">
    <source>
        <dbReference type="SAM" id="MobiDB-lite"/>
    </source>
</evidence>
<evidence type="ECO:0000256" key="2">
    <source>
        <dbReference type="ARBA" id="ARBA00022771"/>
    </source>
</evidence>
<dbReference type="InterPro" id="IPR006612">
    <property type="entry name" value="THAP_Znf"/>
</dbReference>
<dbReference type="SMART" id="SM00692">
    <property type="entry name" value="DM3"/>
    <property type="match status" value="1"/>
</dbReference>
<evidence type="ECO:0000256" key="5">
    <source>
        <dbReference type="PROSITE-ProRule" id="PRU00309"/>
    </source>
</evidence>
<keyword evidence="3" id="KW-0862">Zinc</keyword>
<keyword evidence="9" id="KW-1185">Reference proteome</keyword>
<evidence type="ECO:0000256" key="1">
    <source>
        <dbReference type="ARBA" id="ARBA00022723"/>
    </source>
</evidence>
<feature type="domain" description="THAP-type" evidence="8">
    <location>
        <begin position="1"/>
        <end position="92"/>
    </location>
</feature>